<dbReference type="InterPro" id="IPR032379">
    <property type="entry name" value="DUF4874"/>
</dbReference>
<protein>
    <recommendedName>
        <fullName evidence="2">DUF4874 domain-containing protein</fullName>
    </recommendedName>
</protein>
<evidence type="ECO:0000313" key="3">
    <source>
        <dbReference type="EMBL" id="KAK3293854.1"/>
    </source>
</evidence>
<dbReference type="EMBL" id="JAUEPN010000005">
    <property type="protein sequence ID" value="KAK3293854.1"/>
    <property type="molecule type" value="Genomic_DNA"/>
</dbReference>
<sequence length="302" mass="33377">MRTSKLLAAVAVVELAAAGFATYKEIRSDTDNSDAITYYELDRSDTLFLYIQIIAGGDHQPLIEDFKTLARNYGSQNVSAIPRVRYGNDDGSVASEPADADLILEDVATWATVFSEVSGIIDIPVIQAGFLGLWGEWHSGHFCPEKGIYDTRENREVKKAIVDKLREVGPKVAMRYPQDHKALYDGDRGVTIHNDCIFNSGPKGYDGGTFPVEDRETWVSYTKEVASNNTYGGEPCDQASDSTFDWTDFAEVCGSNGLEAYIHEFEFSYLNPGNPPAFQQLFNDPSWADCVDDIGAALDSYL</sequence>
<keyword evidence="4" id="KW-1185">Reference proteome</keyword>
<organism evidence="3 4">
    <name type="scientific">Chaetomium fimeti</name>
    <dbReference type="NCBI Taxonomy" id="1854472"/>
    <lineage>
        <taxon>Eukaryota</taxon>
        <taxon>Fungi</taxon>
        <taxon>Dikarya</taxon>
        <taxon>Ascomycota</taxon>
        <taxon>Pezizomycotina</taxon>
        <taxon>Sordariomycetes</taxon>
        <taxon>Sordariomycetidae</taxon>
        <taxon>Sordariales</taxon>
        <taxon>Chaetomiaceae</taxon>
        <taxon>Chaetomium</taxon>
    </lineage>
</organism>
<accession>A0AAE0LR70</accession>
<dbReference type="AlphaFoldDB" id="A0AAE0LR70"/>
<evidence type="ECO:0000313" key="4">
    <source>
        <dbReference type="Proteomes" id="UP001278766"/>
    </source>
</evidence>
<feature type="chain" id="PRO_5042154542" description="DUF4874 domain-containing protein" evidence="1">
    <location>
        <begin position="22"/>
        <end position="302"/>
    </location>
</feature>
<keyword evidence="1" id="KW-0732">Signal</keyword>
<gene>
    <name evidence="3" type="ORF">B0H64DRAFT_174068</name>
</gene>
<name>A0AAE0LR70_9PEZI</name>
<dbReference type="Proteomes" id="UP001278766">
    <property type="component" value="Unassembled WGS sequence"/>
</dbReference>
<evidence type="ECO:0000256" key="1">
    <source>
        <dbReference type="SAM" id="SignalP"/>
    </source>
</evidence>
<feature type="signal peptide" evidence="1">
    <location>
        <begin position="1"/>
        <end position="21"/>
    </location>
</feature>
<proteinExistence type="predicted"/>
<reference evidence="3" key="2">
    <citation type="submission" date="2023-06" db="EMBL/GenBank/DDBJ databases">
        <authorList>
            <consortium name="Lawrence Berkeley National Laboratory"/>
            <person name="Haridas S."/>
            <person name="Hensen N."/>
            <person name="Bonometti L."/>
            <person name="Westerberg I."/>
            <person name="Brannstrom I.O."/>
            <person name="Guillou S."/>
            <person name="Cros-Aarteil S."/>
            <person name="Calhoun S."/>
            <person name="Kuo A."/>
            <person name="Mondo S."/>
            <person name="Pangilinan J."/>
            <person name="Riley R."/>
            <person name="Labutti K."/>
            <person name="Andreopoulos B."/>
            <person name="Lipzen A."/>
            <person name="Chen C."/>
            <person name="Yanf M."/>
            <person name="Daum C."/>
            <person name="Ng V."/>
            <person name="Clum A."/>
            <person name="Steindorff A."/>
            <person name="Ohm R."/>
            <person name="Martin F."/>
            <person name="Silar P."/>
            <person name="Natvig D."/>
            <person name="Lalanne C."/>
            <person name="Gautier V."/>
            <person name="Ament-Velasquez S.L."/>
            <person name="Kruys A."/>
            <person name="Hutchinson M.I."/>
            <person name="Powell A.J."/>
            <person name="Barry K."/>
            <person name="Miller A.N."/>
            <person name="Grigoriev I.V."/>
            <person name="Debuchy R."/>
            <person name="Gladieux P."/>
            <person name="Thoren M.H."/>
            <person name="Johannesson H."/>
        </authorList>
    </citation>
    <scope>NUCLEOTIDE SEQUENCE</scope>
    <source>
        <strain evidence="3">CBS 168.71</strain>
    </source>
</reference>
<dbReference type="RefSeq" id="XP_062657368.1">
    <property type="nucleotide sequence ID" value="XM_062798815.1"/>
</dbReference>
<reference evidence="3" key="1">
    <citation type="journal article" date="2023" name="Mol. Phylogenet. Evol.">
        <title>Genome-scale phylogeny and comparative genomics of the fungal order Sordariales.</title>
        <authorList>
            <person name="Hensen N."/>
            <person name="Bonometti L."/>
            <person name="Westerberg I."/>
            <person name="Brannstrom I.O."/>
            <person name="Guillou S."/>
            <person name="Cros-Aarteil S."/>
            <person name="Calhoun S."/>
            <person name="Haridas S."/>
            <person name="Kuo A."/>
            <person name="Mondo S."/>
            <person name="Pangilinan J."/>
            <person name="Riley R."/>
            <person name="LaButti K."/>
            <person name="Andreopoulos B."/>
            <person name="Lipzen A."/>
            <person name="Chen C."/>
            <person name="Yan M."/>
            <person name="Daum C."/>
            <person name="Ng V."/>
            <person name="Clum A."/>
            <person name="Steindorff A."/>
            <person name="Ohm R.A."/>
            <person name="Martin F."/>
            <person name="Silar P."/>
            <person name="Natvig D.O."/>
            <person name="Lalanne C."/>
            <person name="Gautier V."/>
            <person name="Ament-Velasquez S.L."/>
            <person name="Kruys A."/>
            <person name="Hutchinson M.I."/>
            <person name="Powell A.J."/>
            <person name="Barry K."/>
            <person name="Miller A.N."/>
            <person name="Grigoriev I.V."/>
            <person name="Debuchy R."/>
            <person name="Gladieux P."/>
            <person name="Hiltunen Thoren M."/>
            <person name="Johannesson H."/>
        </authorList>
    </citation>
    <scope>NUCLEOTIDE SEQUENCE</scope>
    <source>
        <strain evidence="3">CBS 168.71</strain>
    </source>
</reference>
<dbReference type="Pfam" id="PF16173">
    <property type="entry name" value="DUF4874"/>
    <property type="match status" value="1"/>
</dbReference>
<dbReference type="GeneID" id="87835763"/>
<comment type="caution">
    <text evidence="3">The sequence shown here is derived from an EMBL/GenBank/DDBJ whole genome shotgun (WGS) entry which is preliminary data.</text>
</comment>
<evidence type="ECO:0000259" key="2">
    <source>
        <dbReference type="Pfam" id="PF16173"/>
    </source>
</evidence>
<feature type="domain" description="DUF4874" evidence="2">
    <location>
        <begin position="63"/>
        <end position="178"/>
    </location>
</feature>